<feature type="domain" description="Histidine kinase" evidence="10">
    <location>
        <begin position="843"/>
        <end position="1060"/>
    </location>
</feature>
<evidence type="ECO:0000256" key="2">
    <source>
        <dbReference type="ARBA" id="ARBA00012438"/>
    </source>
</evidence>
<feature type="chain" id="PRO_5015417790" description="histidine kinase" evidence="8">
    <location>
        <begin position="22"/>
        <end position="1365"/>
    </location>
</feature>
<dbReference type="InterPro" id="IPR036097">
    <property type="entry name" value="HisK_dim/P_sf"/>
</dbReference>
<dbReference type="SMART" id="SM00388">
    <property type="entry name" value="HisKA"/>
    <property type="match status" value="1"/>
</dbReference>
<dbReference type="SUPFAM" id="SSF63829">
    <property type="entry name" value="Calcium-dependent phosphotriesterase"/>
    <property type="match status" value="1"/>
</dbReference>
<keyword evidence="4" id="KW-0805">Transcription regulation</keyword>
<dbReference type="Gene3D" id="1.10.10.60">
    <property type="entry name" value="Homeodomain-like"/>
    <property type="match status" value="2"/>
</dbReference>
<gene>
    <name evidence="12" type="ORF">B0I27_101584</name>
</gene>
<dbReference type="SUPFAM" id="SSF50998">
    <property type="entry name" value="Quinoprotein alcohol dehydrogenase-like"/>
    <property type="match status" value="1"/>
</dbReference>
<evidence type="ECO:0000313" key="12">
    <source>
        <dbReference type="EMBL" id="PRY55610.1"/>
    </source>
</evidence>
<dbReference type="Proteomes" id="UP000238034">
    <property type="component" value="Unassembled WGS sequence"/>
</dbReference>
<reference evidence="12 13" key="1">
    <citation type="submission" date="2018-03" db="EMBL/GenBank/DDBJ databases">
        <title>Genomic Encyclopedia of Type Strains, Phase III (KMG-III): the genomes of soil and plant-associated and newly described type strains.</title>
        <authorList>
            <person name="Whitman W."/>
        </authorList>
    </citation>
    <scope>NUCLEOTIDE SEQUENCE [LARGE SCALE GENOMIC DNA]</scope>
    <source>
        <strain evidence="12 13">CGMCC 1.9313</strain>
    </source>
</reference>
<dbReference type="InterPro" id="IPR036890">
    <property type="entry name" value="HATPase_C_sf"/>
</dbReference>
<evidence type="ECO:0000259" key="10">
    <source>
        <dbReference type="PROSITE" id="PS50109"/>
    </source>
</evidence>
<dbReference type="Pfam" id="PF07494">
    <property type="entry name" value="Reg_prop"/>
    <property type="match status" value="2"/>
</dbReference>
<evidence type="ECO:0000256" key="7">
    <source>
        <dbReference type="SAM" id="Phobius"/>
    </source>
</evidence>
<dbReference type="PANTHER" id="PTHR43547:SF2">
    <property type="entry name" value="HYBRID SIGNAL TRANSDUCTION HISTIDINE KINASE C"/>
    <property type="match status" value="1"/>
</dbReference>
<dbReference type="EMBL" id="PVTH01000001">
    <property type="protein sequence ID" value="PRY55610.1"/>
    <property type="molecule type" value="Genomic_DNA"/>
</dbReference>
<dbReference type="SUPFAM" id="SSF55874">
    <property type="entry name" value="ATPase domain of HSP90 chaperone/DNA topoisomerase II/histidine kinase"/>
    <property type="match status" value="1"/>
</dbReference>
<dbReference type="InterPro" id="IPR011047">
    <property type="entry name" value="Quinoprotein_ADH-like_sf"/>
</dbReference>
<dbReference type="InterPro" id="IPR001789">
    <property type="entry name" value="Sig_transdc_resp-reg_receiver"/>
</dbReference>
<dbReference type="SMART" id="SM00448">
    <property type="entry name" value="REC"/>
    <property type="match status" value="1"/>
</dbReference>
<dbReference type="Gene3D" id="2.130.10.10">
    <property type="entry name" value="YVTN repeat-like/Quinoprotein amine dehydrogenase"/>
    <property type="match status" value="2"/>
</dbReference>
<dbReference type="RefSeq" id="WP_106291151.1">
    <property type="nucleotide sequence ID" value="NZ_PVTH01000001.1"/>
</dbReference>
<dbReference type="PROSITE" id="PS50109">
    <property type="entry name" value="HIS_KIN"/>
    <property type="match status" value="1"/>
</dbReference>
<dbReference type="InterPro" id="IPR003594">
    <property type="entry name" value="HATPase_dom"/>
</dbReference>
<feature type="domain" description="HTH araC/xylS-type" evidence="9">
    <location>
        <begin position="1261"/>
        <end position="1360"/>
    </location>
</feature>
<proteinExistence type="predicted"/>
<dbReference type="InterPro" id="IPR003661">
    <property type="entry name" value="HisK_dim/P_dom"/>
</dbReference>
<feature type="modified residue" description="4-aspartylphosphate" evidence="6">
    <location>
        <position position="1161"/>
    </location>
</feature>
<keyword evidence="7" id="KW-1133">Transmembrane helix</keyword>
<dbReference type="GO" id="GO:0043565">
    <property type="term" value="F:sequence-specific DNA binding"/>
    <property type="evidence" value="ECO:0007669"/>
    <property type="project" value="InterPro"/>
</dbReference>
<evidence type="ECO:0000313" key="13">
    <source>
        <dbReference type="Proteomes" id="UP000238034"/>
    </source>
</evidence>
<keyword evidence="8" id="KW-0732">Signal</keyword>
<dbReference type="Gene3D" id="2.60.40.10">
    <property type="entry name" value="Immunoglobulins"/>
    <property type="match status" value="1"/>
</dbReference>
<dbReference type="Gene3D" id="3.30.565.10">
    <property type="entry name" value="Histidine kinase-like ATPase, C-terminal domain"/>
    <property type="match status" value="1"/>
</dbReference>
<dbReference type="Pfam" id="PF00072">
    <property type="entry name" value="Response_reg"/>
    <property type="match status" value="1"/>
</dbReference>
<keyword evidence="7" id="KW-0812">Transmembrane</keyword>
<dbReference type="InterPro" id="IPR018060">
    <property type="entry name" value="HTH_AraC"/>
</dbReference>
<dbReference type="PROSITE" id="PS01124">
    <property type="entry name" value="HTH_ARAC_FAMILY_2"/>
    <property type="match status" value="1"/>
</dbReference>
<evidence type="ECO:0000259" key="11">
    <source>
        <dbReference type="PROSITE" id="PS50110"/>
    </source>
</evidence>
<dbReference type="SMART" id="SM00342">
    <property type="entry name" value="HTH_ARAC"/>
    <property type="match status" value="1"/>
</dbReference>
<evidence type="ECO:0000256" key="6">
    <source>
        <dbReference type="PROSITE-ProRule" id="PRU00169"/>
    </source>
</evidence>
<dbReference type="InterPro" id="IPR015943">
    <property type="entry name" value="WD40/YVTN_repeat-like_dom_sf"/>
</dbReference>
<dbReference type="SUPFAM" id="SSF46689">
    <property type="entry name" value="Homeodomain-like"/>
    <property type="match status" value="1"/>
</dbReference>
<evidence type="ECO:0000256" key="4">
    <source>
        <dbReference type="ARBA" id="ARBA00023015"/>
    </source>
</evidence>
<keyword evidence="5" id="KW-0804">Transcription</keyword>
<dbReference type="GO" id="GO:0003700">
    <property type="term" value="F:DNA-binding transcription factor activity"/>
    <property type="evidence" value="ECO:0007669"/>
    <property type="project" value="InterPro"/>
</dbReference>
<dbReference type="CDD" id="cd17574">
    <property type="entry name" value="REC_OmpR"/>
    <property type="match status" value="1"/>
</dbReference>
<keyword evidence="13" id="KW-1185">Reference proteome</keyword>
<organism evidence="12 13">
    <name type="scientific">Arcticibacter pallidicorallinus</name>
    <dbReference type="NCBI Taxonomy" id="1259464"/>
    <lineage>
        <taxon>Bacteria</taxon>
        <taxon>Pseudomonadati</taxon>
        <taxon>Bacteroidota</taxon>
        <taxon>Sphingobacteriia</taxon>
        <taxon>Sphingobacteriales</taxon>
        <taxon>Sphingobacteriaceae</taxon>
        <taxon>Arcticibacter</taxon>
    </lineage>
</organism>
<comment type="caution">
    <text evidence="12">The sequence shown here is derived from an EMBL/GenBank/DDBJ whole genome shotgun (WGS) entry which is preliminary data.</text>
</comment>
<dbReference type="InterPro" id="IPR013783">
    <property type="entry name" value="Ig-like_fold"/>
</dbReference>
<feature type="domain" description="Response regulatory" evidence="11">
    <location>
        <begin position="1113"/>
        <end position="1228"/>
    </location>
</feature>
<evidence type="ECO:0000259" key="9">
    <source>
        <dbReference type="PROSITE" id="PS01124"/>
    </source>
</evidence>
<dbReference type="Pfam" id="PF12833">
    <property type="entry name" value="HTH_18"/>
    <property type="match status" value="1"/>
</dbReference>
<dbReference type="InterPro" id="IPR011110">
    <property type="entry name" value="Reg_prop"/>
</dbReference>
<dbReference type="EC" id="2.7.13.3" evidence="2"/>
<feature type="transmembrane region" description="Helical" evidence="7">
    <location>
        <begin position="784"/>
        <end position="806"/>
    </location>
</feature>
<accession>A0A2T0UCE7</accession>
<dbReference type="Pfam" id="PF00512">
    <property type="entry name" value="HisKA"/>
    <property type="match status" value="1"/>
</dbReference>
<dbReference type="GO" id="GO:0000155">
    <property type="term" value="F:phosphorelay sensor kinase activity"/>
    <property type="evidence" value="ECO:0007669"/>
    <property type="project" value="InterPro"/>
</dbReference>
<dbReference type="InterPro" id="IPR011123">
    <property type="entry name" value="Y_Y_Y"/>
</dbReference>
<keyword evidence="3 6" id="KW-0597">Phosphoprotein</keyword>
<dbReference type="SUPFAM" id="SSF52172">
    <property type="entry name" value="CheY-like"/>
    <property type="match status" value="1"/>
</dbReference>
<evidence type="ECO:0000256" key="3">
    <source>
        <dbReference type="ARBA" id="ARBA00022553"/>
    </source>
</evidence>
<evidence type="ECO:0000256" key="1">
    <source>
        <dbReference type="ARBA" id="ARBA00000085"/>
    </source>
</evidence>
<dbReference type="SUPFAM" id="SSF47384">
    <property type="entry name" value="Homodimeric domain of signal transducing histidine kinase"/>
    <property type="match status" value="1"/>
</dbReference>
<evidence type="ECO:0000256" key="5">
    <source>
        <dbReference type="ARBA" id="ARBA00023163"/>
    </source>
</evidence>
<dbReference type="CDD" id="cd00082">
    <property type="entry name" value="HisKA"/>
    <property type="match status" value="1"/>
</dbReference>
<dbReference type="InterPro" id="IPR009057">
    <property type="entry name" value="Homeodomain-like_sf"/>
</dbReference>
<dbReference type="InterPro" id="IPR011006">
    <property type="entry name" value="CheY-like_superfamily"/>
</dbReference>
<dbReference type="Gene3D" id="1.10.287.130">
    <property type="match status" value="1"/>
</dbReference>
<dbReference type="SMART" id="SM00387">
    <property type="entry name" value="HATPase_c"/>
    <property type="match status" value="1"/>
</dbReference>
<protein>
    <recommendedName>
        <fullName evidence="2">histidine kinase</fullName>
        <ecNumber evidence="2">2.7.13.3</ecNumber>
    </recommendedName>
</protein>
<dbReference type="Pfam" id="PF07495">
    <property type="entry name" value="Y_Y_Y"/>
    <property type="match status" value="1"/>
</dbReference>
<dbReference type="PROSITE" id="PS50110">
    <property type="entry name" value="RESPONSE_REGULATORY"/>
    <property type="match status" value="1"/>
</dbReference>
<name>A0A2T0UCE7_9SPHI</name>
<dbReference type="InterPro" id="IPR005467">
    <property type="entry name" value="His_kinase_dom"/>
</dbReference>
<sequence length="1365" mass="155337">MKYLSIISLLAFICIAGRLHAEPVDEQYVSQYLDNSSGLSNSAINSIFQDSENLLWVGTWDGLNMFDGTEFKVFNYTNHGSGSIGNNVIQEVSEGYGGNIWVNTIGGITRIEKNSGTIHQYFYDAKSKRRITEREYELAADKRGQVYVYSRDEGLMKFDSSSNSFTGVREFPKNRLIKKLKLDGDGSLWVLEANGNLLLTEPHAEGLRIKRVIRHSLGINNFFFVNQAAILEAGGNMFGSFEKSAFKRIPGNFTGVRAVSRFRGGYILLRESTGAEVYDLKFRKNARIDGIIKKFSGLRITSLASSADGILWLGTDGNGLIKLHPKTNNFGLVKGNPYGINKPIRAFAEVGGKLWIGTKGKGIIELGNVLAKDLDLNNRRFISVSHDPADNSVFVLKKGVQDLVYIGTDGEGLQVYDLEKRRIIPWKEIQGTSRLPRFRSIYAVLQDRDSSLWLGTSGSGLIHLRIAKGPEGGLYVEKFRQYLSDRTEGLANDIIYSLATTDDRYLWIGCRYGGLSVLDRKTGRFKTFNAFTYPNSLSNNDVLSLYRDRSKGLWIGTSFGLNYLPYPETLKRQPEFTRFTTENGLPNNTIHAIEQSATGEIWLSTNKGLARHRPGSGIIITYNEKDGLQSNEFSDGAVWKGNDDRLFFGGIYGFNYFLPSALKGNADVPNLLVSHVQIGGKNVNENRIQVLKARSAEFYTYETEREMNFFRLTLKPLRFNDPAKHEFTYKLEGNDQSWNYSDANGSIVYNNVPPGKYKLLVRWASNEGVWTEPIKVMEVRVKPYFWLGYPALMFYILVLACAGYAFHRYRKNKIEMRYKLEMENHLRLKDESIHQQRLNFFTNIAHEIQTPLTLIMGSIEHYIRTSESAIRKNKEGYFLSLVHQHSIRLTYLVQQLLEFRKAEAGYLQVNEVYIDISKMLTSLSALFIPESEKSTKPYIRKIQDGIAGFVDKDKLEKILFNLLSNAFKHSGSGDRVYFDANYDTQLRKLRIAVSNTGCTLNHEEIKTLFQRFYAKRTNDRPSTGIGLSFAAELASLLGSDILVDLQDERICFSISLPVASTSTSKMENEVATSEPSFLHKSLIKYQQQPPLTSSEEENKSSVIDALHQKSRHSILIVEDDIELRYLVRQVLQEQYIVYEAGNGMEALHLLKRSYPSLIISDVTMPEMDGMELCREVKNTPATAQIPFIMLSARGTEENKNEGYEVGADAYIPKPFHIAYLLLRVRKLLEYHTRMQHLVKDQNISSQFMYADIEDADKVFLEAILEVIEKHLDDPELNATTIEKAIFISKMQLYRKLKALAGMTPAEFIKRIRLKHAADMLLTSQFTVSEIIYRTGFNSKSYFFREFKKIYLLAPNEYRAKQYETT</sequence>
<feature type="signal peptide" evidence="8">
    <location>
        <begin position="1"/>
        <end position="21"/>
    </location>
</feature>
<evidence type="ECO:0000256" key="8">
    <source>
        <dbReference type="SAM" id="SignalP"/>
    </source>
</evidence>
<dbReference type="Gene3D" id="3.40.50.2300">
    <property type="match status" value="1"/>
</dbReference>
<dbReference type="OrthoDB" id="9809670at2"/>
<dbReference type="Pfam" id="PF02518">
    <property type="entry name" value="HATPase_c"/>
    <property type="match status" value="1"/>
</dbReference>
<dbReference type="PANTHER" id="PTHR43547">
    <property type="entry name" value="TWO-COMPONENT HISTIDINE KINASE"/>
    <property type="match status" value="1"/>
</dbReference>
<comment type="catalytic activity">
    <reaction evidence="1">
        <text>ATP + protein L-histidine = ADP + protein N-phospho-L-histidine.</text>
        <dbReference type="EC" id="2.7.13.3"/>
    </reaction>
</comment>
<keyword evidence="7" id="KW-0472">Membrane</keyword>